<evidence type="ECO:0000313" key="15">
    <source>
        <dbReference type="Proteomes" id="UP001079535"/>
    </source>
</evidence>
<evidence type="ECO:0000256" key="11">
    <source>
        <dbReference type="ARBA" id="ARBA00033276"/>
    </source>
</evidence>
<reference evidence="14" key="1">
    <citation type="submission" date="2022-11" db="EMBL/GenBank/DDBJ databases">
        <title>Temperate bacteriophages infecting mucin-degrading bacterium Ruminococcus gnavus from the human gut.</title>
        <authorList>
            <person name="Buttimer C."/>
        </authorList>
    </citation>
    <scope>NUCLEOTIDE SEQUENCE</scope>
    <source>
        <strain evidence="14">CCUG 49994</strain>
    </source>
</reference>
<evidence type="ECO:0000256" key="1">
    <source>
        <dbReference type="ARBA" id="ARBA00004496"/>
    </source>
</evidence>
<comment type="subcellular location">
    <subcellularLocation>
        <location evidence="1">Cytoplasm</location>
    </subcellularLocation>
</comment>
<keyword evidence="6 14" id="KW-0548">Nucleotidyltransferase</keyword>
<evidence type="ECO:0000259" key="12">
    <source>
        <dbReference type="Pfam" id="PF02767"/>
    </source>
</evidence>
<organism evidence="14 15">
    <name type="scientific">Mediterraneibacter gnavus</name>
    <name type="common">Ruminococcus gnavus</name>
    <dbReference type="NCBI Taxonomy" id="33038"/>
    <lineage>
        <taxon>Bacteria</taxon>
        <taxon>Bacillati</taxon>
        <taxon>Bacillota</taxon>
        <taxon>Clostridia</taxon>
        <taxon>Lachnospirales</taxon>
        <taxon>Lachnospiraceae</taxon>
        <taxon>Mediterraneibacter</taxon>
    </lineage>
</organism>
<dbReference type="InterPro" id="IPR046938">
    <property type="entry name" value="DNA_clamp_sf"/>
</dbReference>
<evidence type="ECO:0000313" key="14">
    <source>
        <dbReference type="EMBL" id="MCZ0666272.1"/>
    </source>
</evidence>
<protein>
    <recommendedName>
        <fullName evidence="3">Beta sliding clamp</fullName>
    </recommendedName>
    <alternativeName>
        <fullName evidence="11">Beta-clamp processivity factor</fullName>
    </alternativeName>
    <alternativeName>
        <fullName evidence="10">DNA polymerase III beta sliding clamp subunit</fullName>
    </alternativeName>
</protein>
<dbReference type="Gene3D" id="3.10.150.10">
    <property type="entry name" value="DNA Polymerase III, subunit A, domain 2"/>
    <property type="match status" value="1"/>
</dbReference>
<name>A0A9Q4HVW3_MEDGN</name>
<keyword evidence="7" id="KW-0235">DNA replication</keyword>
<dbReference type="Pfam" id="PF02767">
    <property type="entry name" value="DNA_pol3_beta_2"/>
    <property type="match status" value="1"/>
</dbReference>
<evidence type="ECO:0000256" key="6">
    <source>
        <dbReference type="ARBA" id="ARBA00022695"/>
    </source>
</evidence>
<dbReference type="GO" id="GO:0005737">
    <property type="term" value="C:cytoplasm"/>
    <property type="evidence" value="ECO:0007669"/>
    <property type="project" value="UniProtKB-SubCell"/>
</dbReference>
<keyword evidence="4" id="KW-0963">Cytoplasm</keyword>
<dbReference type="Proteomes" id="UP001079535">
    <property type="component" value="Unassembled WGS sequence"/>
</dbReference>
<sequence length="354" mass="39424">MKVKKYELVRIIDKLKNVVQKNAVHPALGGVLVKEGYLIAANGEITIQVKCEDAEGESFIIPMKAFDLIKNLPEGDVELIHDDKNVVTIKMEKIKNSYQSFPAENFIYSKTDMESGEEITLPGKSFMEAISHVIYAAAEKEPSKPMLEGIYLEGCDGYINLVATDGHVLAWDRIKADGIADLKIIVPKAAAKKLLSMGMDDDVNVSYSANSAIFRTDGYVIYTRLLEGNYLPYKQMFCESDNYTIVGKSDLVGAMTRAKMCTDEKSPAVFDVSENEITVSIKDNIANYQEKVTLQEKIKDPIKIGFDSRLVLETIKAFTCDNITLNLTRPVNPMVVEAEDSDMKALVLPVRLKE</sequence>
<dbReference type="Gene3D" id="3.70.10.10">
    <property type="match status" value="1"/>
</dbReference>
<evidence type="ECO:0000259" key="13">
    <source>
        <dbReference type="Pfam" id="PF02768"/>
    </source>
</evidence>
<dbReference type="AlphaFoldDB" id="A0A9Q4HVW3"/>
<dbReference type="GO" id="GO:0006271">
    <property type="term" value="P:DNA strand elongation involved in DNA replication"/>
    <property type="evidence" value="ECO:0007669"/>
    <property type="project" value="TreeGrafter"/>
</dbReference>
<dbReference type="GO" id="GO:0003887">
    <property type="term" value="F:DNA-directed DNA polymerase activity"/>
    <property type="evidence" value="ECO:0007669"/>
    <property type="project" value="UniProtKB-KW"/>
</dbReference>
<dbReference type="Pfam" id="PF02768">
    <property type="entry name" value="DNA_pol3_beta_3"/>
    <property type="match status" value="1"/>
</dbReference>
<evidence type="ECO:0000256" key="10">
    <source>
        <dbReference type="ARBA" id="ARBA00030988"/>
    </source>
</evidence>
<evidence type="ECO:0000256" key="3">
    <source>
        <dbReference type="ARBA" id="ARBA00021035"/>
    </source>
</evidence>
<dbReference type="InterPro" id="IPR001001">
    <property type="entry name" value="DNA_polIII_beta"/>
</dbReference>
<dbReference type="PANTHER" id="PTHR30478:SF0">
    <property type="entry name" value="BETA SLIDING CLAMP"/>
    <property type="match status" value="1"/>
</dbReference>
<keyword evidence="5 14" id="KW-0808">Transferase</keyword>
<comment type="similarity">
    <text evidence="2">Belongs to the beta sliding clamp family.</text>
</comment>
<gene>
    <name evidence="14" type="primary">dnaN</name>
    <name evidence="14" type="ORF">OZZ17_01780</name>
</gene>
<dbReference type="InterPro" id="IPR022635">
    <property type="entry name" value="DNA_polIII_beta_C"/>
</dbReference>
<dbReference type="PANTHER" id="PTHR30478">
    <property type="entry name" value="DNA POLYMERASE III SUBUNIT BETA"/>
    <property type="match status" value="1"/>
</dbReference>
<comment type="caution">
    <text evidence="14">The sequence shown here is derived from an EMBL/GenBank/DDBJ whole genome shotgun (WGS) entry which is preliminary data.</text>
</comment>
<dbReference type="GO" id="GO:0003677">
    <property type="term" value="F:DNA binding"/>
    <property type="evidence" value="ECO:0007669"/>
    <property type="project" value="UniProtKB-KW"/>
</dbReference>
<keyword evidence="8" id="KW-0239">DNA-directed DNA polymerase</keyword>
<feature type="domain" description="DNA polymerase III beta sliding clamp central" evidence="12">
    <location>
        <begin position="121"/>
        <end position="230"/>
    </location>
</feature>
<dbReference type="RefSeq" id="WP_268803290.1">
    <property type="nucleotide sequence ID" value="NZ_JAPRAY010000002.1"/>
</dbReference>
<evidence type="ECO:0000256" key="5">
    <source>
        <dbReference type="ARBA" id="ARBA00022679"/>
    </source>
</evidence>
<evidence type="ECO:0000256" key="9">
    <source>
        <dbReference type="ARBA" id="ARBA00023125"/>
    </source>
</evidence>
<dbReference type="NCBIfam" id="TIGR00663">
    <property type="entry name" value="dnan"/>
    <property type="match status" value="1"/>
</dbReference>
<dbReference type="SUPFAM" id="SSF55979">
    <property type="entry name" value="DNA clamp"/>
    <property type="match status" value="3"/>
</dbReference>
<accession>A0A9Q4HVW3</accession>
<keyword evidence="9" id="KW-0238">DNA-binding</keyword>
<dbReference type="CDD" id="cd00140">
    <property type="entry name" value="beta_clamp"/>
    <property type="match status" value="1"/>
</dbReference>
<evidence type="ECO:0000256" key="7">
    <source>
        <dbReference type="ARBA" id="ARBA00022705"/>
    </source>
</evidence>
<evidence type="ECO:0000256" key="4">
    <source>
        <dbReference type="ARBA" id="ARBA00022490"/>
    </source>
</evidence>
<feature type="domain" description="DNA polymerase III beta sliding clamp C-terminal" evidence="13">
    <location>
        <begin position="240"/>
        <end position="351"/>
    </location>
</feature>
<dbReference type="EMBL" id="JAPRAY010000002">
    <property type="protein sequence ID" value="MCZ0666272.1"/>
    <property type="molecule type" value="Genomic_DNA"/>
</dbReference>
<proteinExistence type="inferred from homology"/>
<dbReference type="GO" id="GO:0009360">
    <property type="term" value="C:DNA polymerase III complex"/>
    <property type="evidence" value="ECO:0007669"/>
    <property type="project" value="InterPro"/>
</dbReference>
<dbReference type="InterPro" id="IPR022637">
    <property type="entry name" value="DNA_polIII_beta_cen"/>
</dbReference>
<dbReference type="GO" id="GO:0008408">
    <property type="term" value="F:3'-5' exonuclease activity"/>
    <property type="evidence" value="ECO:0007669"/>
    <property type="project" value="InterPro"/>
</dbReference>
<dbReference type="SMART" id="SM00480">
    <property type="entry name" value="POL3Bc"/>
    <property type="match status" value="1"/>
</dbReference>
<evidence type="ECO:0000256" key="2">
    <source>
        <dbReference type="ARBA" id="ARBA00010752"/>
    </source>
</evidence>
<evidence type="ECO:0000256" key="8">
    <source>
        <dbReference type="ARBA" id="ARBA00022932"/>
    </source>
</evidence>